<dbReference type="EMBL" id="AYSL01001485">
    <property type="protein sequence ID" value="KTF05920.1"/>
    <property type="molecule type" value="Genomic_DNA"/>
</dbReference>
<organism evidence="1">
    <name type="scientific">marine sediment metagenome</name>
    <dbReference type="NCBI Taxonomy" id="412755"/>
    <lineage>
        <taxon>unclassified sequences</taxon>
        <taxon>metagenomes</taxon>
        <taxon>ecological metagenomes</taxon>
    </lineage>
</organism>
<comment type="caution">
    <text evidence="1">The sequence shown here is derived from an EMBL/GenBank/DDBJ whole genome shotgun (WGS) entry which is preliminary data.</text>
</comment>
<dbReference type="AlphaFoldDB" id="A0A1B6NR48"/>
<proteinExistence type="predicted"/>
<reference evidence="1" key="1">
    <citation type="submission" date="2013-11" db="EMBL/GenBank/DDBJ databases">
        <title>Microbial diversity, functional groups and degradation webs in Northern and Southern Mediterranean and Red Sea marine crude oil polluted sites.</title>
        <authorList>
            <person name="Daffonchio D."/>
            <person name="Mapelli F."/>
            <person name="Ferrer M."/>
            <person name="Richter M."/>
            <person name="Cherif A."/>
            <person name="Malkawi H.I."/>
            <person name="Yakimov M.M."/>
            <person name="Abdel-Fattah Y.R."/>
            <person name="Blaghen M."/>
            <person name="Golyshin P.N."/>
            <person name="Kalogerakis N."/>
            <person name="Boon N."/>
            <person name="Magagnini M."/>
            <person name="Fava F."/>
        </authorList>
    </citation>
    <scope>NUCLEOTIDE SEQUENCE</scope>
</reference>
<feature type="non-terminal residue" evidence="1">
    <location>
        <position position="1"/>
    </location>
</feature>
<accession>A0A1B6NR48</accession>
<gene>
    <name evidence="1" type="ORF">MGSAQ_002584</name>
</gene>
<evidence type="ECO:0000313" key="1">
    <source>
        <dbReference type="EMBL" id="KTF05920.1"/>
    </source>
</evidence>
<name>A0A1B6NR48_9ZZZZ</name>
<sequence length="26" mass="2857">QVPSNLEILFEGDIVTCYITDGLCTL</sequence>
<protein>
    <submittedName>
        <fullName evidence="1">Uncharacterized protein</fullName>
    </submittedName>
</protein>